<dbReference type="NCBIfam" id="TIGR01256">
    <property type="entry name" value="modA"/>
    <property type="match status" value="1"/>
</dbReference>
<keyword evidence="2 4" id="KW-0479">Metal-binding</keyword>
<protein>
    <submittedName>
        <fullName evidence="5">Molybdenum ABC transporter, periplasmic molybdenum-binding protein ModA (TC 3.A.1.8.1)</fullName>
    </submittedName>
</protein>
<gene>
    <name evidence="5" type="ORF">HELGO_WM27317</name>
</gene>
<feature type="binding site" evidence="4">
    <location>
        <position position="41"/>
    </location>
    <ligand>
        <name>molybdate</name>
        <dbReference type="ChEBI" id="CHEBI:36264"/>
    </ligand>
</feature>
<name>A0A6S6UI02_9BACT</name>
<dbReference type="Gene3D" id="3.40.190.10">
    <property type="entry name" value="Periplasmic binding protein-like II"/>
    <property type="match status" value="2"/>
</dbReference>
<dbReference type="GO" id="GO:0030973">
    <property type="term" value="F:molybdate ion binding"/>
    <property type="evidence" value="ECO:0007669"/>
    <property type="project" value="InterPro"/>
</dbReference>
<dbReference type="PIRSF" id="PIRSF004846">
    <property type="entry name" value="ModA"/>
    <property type="match status" value="1"/>
</dbReference>
<dbReference type="SUPFAM" id="SSF53850">
    <property type="entry name" value="Periplasmic binding protein-like II"/>
    <property type="match status" value="1"/>
</dbReference>
<dbReference type="InterPro" id="IPR005950">
    <property type="entry name" value="ModA"/>
</dbReference>
<evidence type="ECO:0000256" key="4">
    <source>
        <dbReference type="PIRSR" id="PIRSR004846-1"/>
    </source>
</evidence>
<feature type="binding site" evidence="4">
    <location>
        <position position="68"/>
    </location>
    <ligand>
        <name>molybdate</name>
        <dbReference type="ChEBI" id="CHEBI:36264"/>
    </ligand>
</feature>
<keyword evidence="4" id="KW-0500">Molybdenum</keyword>
<organism evidence="5">
    <name type="scientific">uncultured Aureispira sp</name>
    <dbReference type="NCBI Taxonomy" id="1331704"/>
    <lineage>
        <taxon>Bacteria</taxon>
        <taxon>Pseudomonadati</taxon>
        <taxon>Bacteroidota</taxon>
        <taxon>Saprospiria</taxon>
        <taxon>Saprospirales</taxon>
        <taxon>Saprospiraceae</taxon>
        <taxon>Aureispira</taxon>
        <taxon>environmental samples</taxon>
    </lineage>
</organism>
<sequence length="257" mass="28056">MSLTLKNKVWALLFFVLIIVVLKSCTPVSEKKTIRVAAAASTQYVLEALIEAYNSKEAVQIEAVISSSGKLTAQIEHGAPIDIFISADTVYPNYLFENGRGAAPPTIYAYGQLVLWTVGTYDLSHGVAVLIDSSIQKIAIADPKTAPYGRLSQAYLKEKNLYKRLEHKLILGESIGQVNQYINTEAVEIGLTAKSVVMAPKLKGTGQFVDLENTSLAQSMLLLKRGKNSTLAVGFYTFLQSTEAQKIFAEYGYSSGF</sequence>
<evidence type="ECO:0000256" key="2">
    <source>
        <dbReference type="ARBA" id="ARBA00022723"/>
    </source>
</evidence>
<reference evidence="5" key="1">
    <citation type="submission" date="2020-01" db="EMBL/GenBank/DDBJ databases">
        <authorList>
            <person name="Meier V. D."/>
            <person name="Meier V D."/>
        </authorList>
    </citation>
    <scope>NUCLEOTIDE SEQUENCE</scope>
    <source>
        <strain evidence="5">HLG_WM_MAG_10</strain>
    </source>
</reference>
<dbReference type="GO" id="GO:0046872">
    <property type="term" value="F:metal ion binding"/>
    <property type="evidence" value="ECO:0007669"/>
    <property type="project" value="UniProtKB-KW"/>
</dbReference>
<feature type="binding site" evidence="4">
    <location>
        <position position="175"/>
    </location>
    <ligand>
        <name>molybdate</name>
        <dbReference type="ChEBI" id="CHEBI:36264"/>
    </ligand>
</feature>
<dbReference type="InterPro" id="IPR044084">
    <property type="entry name" value="AvModA-like_subst-bd"/>
</dbReference>
<evidence type="ECO:0000313" key="5">
    <source>
        <dbReference type="EMBL" id="CAA6830371.1"/>
    </source>
</evidence>
<evidence type="ECO:0000256" key="1">
    <source>
        <dbReference type="ARBA" id="ARBA00009175"/>
    </source>
</evidence>
<dbReference type="PANTHER" id="PTHR30632:SF14">
    <property type="entry name" value="TUNGSTATE_MOLYBDATE_CHROMATE-BINDING PROTEIN MODA"/>
    <property type="match status" value="1"/>
</dbReference>
<dbReference type="AlphaFoldDB" id="A0A6S6UI02"/>
<comment type="similarity">
    <text evidence="1">Belongs to the bacterial solute-binding protein ModA family.</text>
</comment>
<dbReference type="EMBL" id="CACVAQ010000550">
    <property type="protein sequence ID" value="CAA6830371.1"/>
    <property type="molecule type" value="Genomic_DNA"/>
</dbReference>
<keyword evidence="3" id="KW-0732">Signal</keyword>
<dbReference type="CDD" id="cd13539">
    <property type="entry name" value="PBP2_AvModA"/>
    <property type="match status" value="1"/>
</dbReference>
<proteinExistence type="inferred from homology"/>
<dbReference type="GO" id="GO:0015689">
    <property type="term" value="P:molybdate ion transport"/>
    <property type="evidence" value="ECO:0007669"/>
    <property type="project" value="InterPro"/>
</dbReference>
<accession>A0A6S6UI02</accession>
<dbReference type="PANTHER" id="PTHR30632">
    <property type="entry name" value="MOLYBDATE-BINDING PERIPLASMIC PROTEIN"/>
    <property type="match status" value="1"/>
</dbReference>
<evidence type="ECO:0000256" key="3">
    <source>
        <dbReference type="ARBA" id="ARBA00022729"/>
    </source>
</evidence>
<dbReference type="Pfam" id="PF13531">
    <property type="entry name" value="SBP_bac_11"/>
    <property type="match status" value="1"/>
</dbReference>
<dbReference type="InterPro" id="IPR050682">
    <property type="entry name" value="ModA/WtpA"/>
</dbReference>